<evidence type="ECO:0000313" key="2">
    <source>
        <dbReference type="Proteomes" id="UP000326169"/>
    </source>
</evidence>
<keyword evidence="2" id="KW-1185">Reference proteome</keyword>
<dbReference type="EMBL" id="BIMW01000101">
    <property type="protein sequence ID" value="GCE94520.1"/>
    <property type="molecule type" value="Genomic_DNA"/>
</dbReference>
<dbReference type="SUPFAM" id="SSF53474">
    <property type="entry name" value="alpha/beta-Hydrolases"/>
    <property type="match status" value="1"/>
</dbReference>
<dbReference type="RefSeq" id="WP_006618361.1">
    <property type="nucleotide sequence ID" value="NZ_BIMW01000101.1"/>
</dbReference>
<sequence>MAVLHDAVWLNVSPALQEFNQPCLNFLSHSAYISQYRYYLSLDEPLSFNPPLIWLHNYLKNCDYPVHLIGHGISGLLGLLYARQHPEMVRSLTLISVGFYPSVDWQAHYYVQRQLLNCGQEKLLNQTVYNLFGFQCPPITKKLMGILKEDLISSLSPHSLYKRVSFSPGGVPVPLLVCRGEHDLVIDQNLWQGWERFFKPCDRLWQCPDSRYFCHYFYPQKVGETIVNFWDDLLGFSDYLCSEDALIYD</sequence>
<name>A0A5M3T987_LIMPL</name>
<dbReference type="InterPro" id="IPR029058">
    <property type="entry name" value="AB_hydrolase_fold"/>
</dbReference>
<proteinExistence type="predicted"/>
<organism evidence="1 2">
    <name type="scientific">Limnospira platensis NIES-46</name>
    <dbReference type="NCBI Taxonomy" id="1236695"/>
    <lineage>
        <taxon>Bacteria</taxon>
        <taxon>Bacillati</taxon>
        <taxon>Cyanobacteriota</taxon>
        <taxon>Cyanophyceae</taxon>
        <taxon>Oscillatoriophycideae</taxon>
        <taxon>Oscillatoriales</taxon>
        <taxon>Sirenicapillariaceae</taxon>
        <taxon>Limnospira</taxon>
    </lineage>
</organism>
<dbReference type="Gene3D" id="3.40.50.1820">
    <property type="entry name" value="alpha/beta hydrolase"/>
    <property type="match status" value="1"/>
</dbReference>
<dbReference type="GeneID" id="301683415"/>
<comment type="caution">
    <text evidence="1">The sequence shown here is derived from an EMBL/GenBank/DDBJ whole genome shotgun (WGS) entry which is preliminary data.</text>
</comment>
<gene>
    <name evidence="1" type="ORF">NIES46_25780</name>
</gene>
<protein>
    <recommendedName>
        <fullName evidence="3">AB hydrolase-1 domain-containing protein</fullName>
    </recommendedName>
</protein>
<accession>A0A5M3T987</accession>
<evidence type="ECO:0008006" key="3">
    <source>
        <dbReference type="Google" id="ProtNLM"/>
    </source>
</evidence>
<reference evidence="1 2" key="1">
    <citation type="journal article" date="2019" name="J Genomics">
        <title>The Draft Genome of a Hydrogen-producing Cyanobacterium, Arthrospira platensis NIES-46.</title>
        <authorList>
            <person name="Suzuki S."/>
            <person name="Yamaguchi H."/>
            <person name="Kawachi M."/>
        </authorList>
    </citation>
    <scope>NUCLEOTIDE SEQUENCE [LARGE SCALE GENOMIC DNA]</scope>
    <source>
        <strain evidence="1 2">NIES-46</strain>
    </source>
</reference>
<dbReference type="Proteomes" id="UP000326169">
    <property type="component" value="Unassembled WGS sequence"/>
</dbReference>
<evidence type="ECO:0000313" key="1">
    <source>
        <dbReference type="EMBL" id="GCE94520.1"/>
    </source>
</evidence>